<keyword evidence="3" id="KW-1185">Reference proteome</keyword>
<name>A0ABT3R456_9HYPH</name>
<comment type="caution">
    <text evidence="2">The sequence shown here is derived from an EMBL/GenBank/DDBJ whole genome shotgun (WGS) entry which is preliminary data.</text>
</comment>
<dbReference type="Proteomes" id="UP001300261">
    <property type="component" value="Unassembled WGS sequence"/>
</dbReference>
<reference evidence="2 3" key="1">
    <citation type="journal article" date="2016" name="Int. J. Syst. Evol. Microbiol.">
        <title>Labrenzia salina sp. nov., isolated from the rhizosphere of the halophyte Arthrocnemum macrostachyum.</title>
        <authorList>
            <person name="Camacho M."/>
            <person name="Redondo-Gomez S."/>
            <person name="Rodriguez-Llorente I."/>
            <person name="Rohde M."/>
            <person name="Sproer C."/>
            <person name="Schumann P."/>
            <person name="Klenk H.P."/>
            <person name="Montero-Calasanz M.D.C."/>
        </authorList>
    </citation>
    <scope>NUCLEOTIDE SEQUENCE [LARGE SCALE GENOMIC DNA]</scope>
    <source>
        <strain evidence="2 3">DSM 29163</strain>
    </source>
</reference>
<accession>A0ABT3R456</accession>
<proteinExistence type="predicted"/>
<protein>
    <submittedName>
        <fullName evidence="2">Uncharacterized protein</fullName>
    </submittedName>
</protein>
<gene>
    <name evidence="2" type="ORF">ON753_15955</name>
</gene>
<feature type="region of interest" description="Disordered" evidence="1">
    <location>
        <begin position="81"/>
        <end position="105"/>
    </location>
</feature>
<dbReference type="RefSeq" id="WP_265963602.1">
    <property type="nucleotide sequence ID" value="NZ_JAPEVI010000003.1"/>
</dbReference>
<sequence>MENCPVSDDVLKRLLNATLNAVSDVGTQLPENQRAALAVYCYRRAHFRKLGLSLARLCSRPALVREAGHAGEMIHAQALSAGPVPEFERPESPRGGKPPVSLHIV</sequence>
<evidence type="ECO:0000313" key="3">
    <source>
        <dbReference type="Proteomes" id="UP001300261"/>
    </source>
</evidence>
<evidence type="ECO:0000256" key="1">
    <source>
        <dbReference type="SAM" id="MobiDB-lite"/>
    </source>
</evidence>
<evidence type="ECO:0000313" key="2">
    <source>
        <dbReference type="EMBL" id="MCX2723848.1"/>
    </source>
</evidence>
<dbReference type="EMBL" id="JAPEVI010000003">
    <property type="protein sequence ID" value="MCX2723848.1"/>
    <property type="molecule type" value="Genomic_DNA"/>
</dbReference>
<organism evidence="2 3">
    <name type="scientific">Roseibium salinum</name>
    <dbReference type="NCBI Taxonomy" id="1604349"/>
    <lineage>
        <taxon>Bacteria</taxon>
        <taxon>Pseudomonadati</taxon>
        <taxon>Pseudomonadota</taxon>
        <taxon>Alphaproteobacteria</taxon>
        <taxon>Hyphomicrobiales</taxon>
        <taxon>Stappiaceae</taxon>
        <taxon>Roseibium</taxon>
    </lineage>
</organism>